<dbReference type="Pfam" id="PF13279">
    <property type="entry name" value="4HBT_2"/>
    <property type="match status" value="1"/>
</dbReference>
<evidence type="ECO:0000313" key="4">
    <source>
        <dbReference type="Proteomes" id="UP000285324"/>
    </source>
</evidence>
<evidence type="ECO:0000313" key="3">
    <source>
        <dbReference type="EMBL" id="RPJ90642.1"/>
    </source>
</evidence>
<comment type="similarity">
    <text evidence="1">Belongs to the 4-hydroxybenzoyl-CoA thioesterase family.</text>
</comment>
<dbReference type="GO" id="GO:0047617">
    <property type="term" value="F:fatty acyl-CoA hydrolase activity"/>
    <property type="evidence" value="ECO:0007669"/>
    <property type="project" value="TreeGrafter"/>
</dbReference>
<dbReference type="InterPro" id="IPR029069">
    <property type="entry name" value="HotDog_dom_sf"/>
</dbReference>
<dbReference type="InterPro" id="IPR050563">
    <property type="entry name" value="4-hydroxybenzoyl-CoA_TE"/>
</dbReference>
<dbReference type="OrthoDB" id="9801517at2"/>
<dbReference type="AlphaFoldDB" id="A0A424WBH7"/>
<evidence type="ECO:0000256" key="1">
    <source>
        <dbReference type="ARBA" id="ARBA00005953"/>
    </source>
</evidence>
<name>A0A424WBH7_ALCXX</name>
<evidence type="ECO:0000256" key="2">
    <source>
        <dbReference type="ARBA" id="ARBA00022801"/>
    </source>
</evidence>
<comment type="caution">
    <text evidence="3">The sequence shown here is derived from an EMBL/GenBank/DDBJ whole genome shotgun (WGS) entry which is preliminary data.</text>
</comment>
<dbReference type="Gene3D" id="3.10.129.10">
    <property type="entry name" value="Hotdog Thioesterase"/>
    <property type="match status" value="1"/>
</dbReference>
<protein>
    <submittedName>
        <fullName evidence="3">Acyl-CoA thioesterase</fullName>
    </submittedName>
</protein>
<dbReference type="EMBL" id="QVXO01000024">
    <property type="protein sequence ID" value="RPJ90642.1"/>
    <property type="molecule type" value="Genomic_DNA"/>
</dbReference>
<gene>
    <name evidence="3" type="ORF">DY367_16750</name>
</gene>
<reference evidence="3 4" key="1">
    <citation type="submission" date="2018-08" db="EMBL/GenBank/DDBJ databases">
        <title>Achromobacter xylosoxidans Genome sequencing and assembly.</title>
        <authorList>
            <person name="Wang R."/>
            <person name="Rensing C."/>
            <person name="Li Y."/>
        </authorList>
    </citation>
    <scope>NUCLEOTIDE SEQUENCE [LARGE SCALE GENOMIC DNA]</scope>
    <source>
        <strain evidence="3 4">GD003A</strain>
    </source>
</reference>
<dbReference type="CDD" id="cd00586">
    <property type="entry name" value="4HBT"/>
    <property type="match status" value="1"/>
</dbReference>
<dbReference type="SUPFAM" id="SSF54637">
    <property type="entry name" value="Thioesterase/thiol ester dehydrase-isomerase"/>
    <property type="match status" value="1"/>
</dbReference>
<organism evidence="3 4">
    <name type="scientific">Alcaligenes xylosoxydans xylosoxydans</name>
    <name type="common">Achromobacter xylosoxidans</name>
    <dbReference type="NCBI Taxonomy" id="85698"/>
    <lineage>
        <taxon>Bacteria</taxon>
        <taxon>Pseudomonadati</taxon>
        <taxon>Pseudomonadota</taxon>
        <taxon>Betaproteobacteria</taxon>
        <taxon>Burkholderiales</taxon>
        <taxon>Alcaligenaceae</taxon>
        <taxon>Achromobacter</taxon>
    </lineage>
</organism>
<dbReference type="PANTHER" id="PTHR31793:SF27">
    <property type="entry name" value="NOVEL THIOESTERASE SUPERFAMILY DOMAIN AND SAPOSIN A-TYPE DOMAIN CONTAINING PROTEIN (0610012H03RIK)"/>
    <property type="match status" value="1"/>
</dbReference>
<keyword evidence="2" id="KW-0378">Hydrolase</keyword>
<dbReference type="PANTHER" id="PTHR31793">
    <property type="entry name" value="4-HYDROXYBENZOYL-COA THIOESTERASE FAMILY MEMBER"/>
    <property type="match status" value="1"/>
</dbReference>
<proteinExistence type="inferred from homology"/>
<dbReference type="RefSeq" id="WP_118933080.1">
    <property type="nucleotide sequence ID" value="NZ_CP061008.1"/>
</dbReference>
<accession>A0A424WBH7</accession>
<sequence>MPQLTDDTIAAYGVETGWRFGLEFDVRWSELDAFRHVNHRAHLGWFEEVRNAMFLELDYPPFALNGAGPVIRELAVGYDKPIGIATRVLTTGKFVWLKNSSFRMEFAVWHQGRVASSHAICVWLCNASGEKVVLSEGLRERIHRLYEADDLR</sequence>
<dbReference type="Proteomes" id="UP000285324">
    <property type="component" value="Unassembled WGS sequence"/>
</dbReference>